<evidence type="ECO:0000313" key="16">
    <source>
        <dbReference type="Proteomes" id="UP000245506"/>
    </source>
</evidence>
<feature type="domain" description="Cytochrome b561 bacterial/Ni-hydrogenase" evidence="14">
    <location>
        <begin position="9"/>
        <end position="178"/>
    </location>
</feature>
<comment type="similarity">
    <text evidence="12">Belongs to the cytochrome b561 family.</text>
</comment>
<accession>A0A317CG09</accession>
<evidence type="ECO:0000256" key="12">
    <source>
        <dbReference type="ARBA" id="ARBA00037975"/>
    </source>
</evidence>
<keyword evidence="16" id="KW-1185">Reference proteome</keyword>
<feature type="transmembrane region" description="Helical" evidence="13">
    <location>
        <begin position="95"/>
        <end position="111"/>
    </location>
</feature>
<dbReference type="Gene3D" id="1.20.950.20">
    <property type="entry name" value="Transmembrane di-heme cytochromes, Chain C"/>
    <property type="match status" value="1"/>
</dbReference>
<evidence type="ECO:0000256" key="8">
    <source>
        <dbReference type="ARBA" id="ARBA00022982"/>
    </source>
</evidence>
<evidence type="ECO:0000256" key="7">
    <source>
        <dbReference type="ARBA" id="ARBA00022723"/>
    </source>
</evidence>
<dbReference type="EMBL" id="QGKL01000035">
    <property type="protein sequence ID" value="PWQ95260.1"/>
    <property type="molecule type" value="Genomic_DNA"/>
</dbReference>
<comment type="cofactor">
    <cofactor evidence="1">
        <name>heme b</name>
        <dbReference type="ChEBI" id="CHEBI:60344"/>
    </cofactor>
</comment>
<dbReference type="GO" id="GO:0022904">
    <property type="term" value="P:respiratory electron transport chain"/>
    <property type="evidence" value="ECO:0007669"/>
    <property type="project" value="InterPro"/>
</dbReference>
<evidence type="ECO:0000259" key="14">
    <source>
        <dbReference type="Pfam" id="PF01292"/>
    </source>
</evidence>
<dbReference type="InterPro" id="IPR011577">
    <property type="entry name" value="Cyt_b561_bac/Ni-Hgenase"/>
</dbReference>
<sequence>MIRNTSTAYGLVAVALHWSMALILFALFGVGLYMTDLGYYDSLYHIAPWWHKSFGLLVLSLLIVRLFWKMVNPKPRPLAAHKPWEKKIASISHRLLYVLTLIVGCSGYLISTSKGDGVEFFGWFDVPSVLKITPEYTDLAGDVHFYLAWALVLLAGAHGLAALKHHYIDRDDTLNNMTLRKHKT</sequence>
<protein>
    <submittedName>
        <fullName evidence="15">Cytochrome b</fullName>
    </submittedName>
</protein>
<dbReference type="SUPFAM" id="SSF81342">
    <property type="entry name" value="Transmembrane di-heme cytochromes"/>
    <property type="match status" value="1"/>
</dbReference>
<dbReference type="GO" id="GO:0020037">
    <property type="term" value="F:heme binding"/>
    <property type="evidence" value="ECO:0007669"/>
    <property type="project" value="TreeGrafter"/>
</dbReference>
<evidence type="ECO:0000313" key="15">
    <source>
        <dbReference type="EMBL" id="PWQ95260.1"/>
    </source>
</evidence>
<dbReference type="AlphaFoldDB" id="A0A317CG09"/>
<keyword evidence="3" id="KW-0813">Transport</keyword>
<dbReference type="RefSeq" id="WP_109823872.1">
    <property type="nucleotide sequence ID" value="NZ_QGKL01000035.1"/>
</dbReference>
<keyword evidence="9 13" id="KW-1133">Transmembrane helix</keyword>
<evidence type="ECO:0000256" key="9">
    <source>
        <dbReference type="ARBA" id="ARBA00022989"/>
    </source>
</evidence>
<dbReference type="PANTHER" id="PTHR30529:SF1">
    <property type="entry name" value="CYTOCHROME B561 HOMOLOG 2"/>
    <property type="match status" value="1"/>
</dbReference>
<gene>
    <name evidence="15" type="ORF">DKT75_13025</name>
</gene>
<dbReference type="GO" id="GO:0009055">
    <property type="term" value="F:electron transfer activity"/>
    <property type="evidence" value="ECO:0007669"/>
    <property type="project" value="InterPro"/>
</dbReference>
<proteinExistence type="inferred from homology"/>
<dbReference type="GO" id="GO:0005886">
    <property type="term" value="C:plasma membrane"/>
    <property type="evidence" value="ECO:0007669"/>
    <property type="project" value="UniProtKB-SubCell"/>
</dbReference>
<reference evidence="15 16" key="1">
    <citation type="submission" date="2018-05" db="EMBL/GenBank/DDBJ databases">
        <title>Leucothrix arctica sp. nov., isolated from Arctic seawater.</title>
        <authorList>
            <person name="Choi A."/>
            <person name="Baek K."/>
        </authorList>
    </citation>
    <scope>NUCLEOTIDE SEQUENCE [LARGE SCALE GENOMIC DNA]</scope>
    <source>
        <strain evidence="15 16">IMCC9719</strain>
    </source>
</reference>
<evidence type="ECO:0000256" key="13">
    <source>
        <dbReference type="SAM" id="Phobius"/>
    </source>
</evidence>
<name>A0A317CG09_9GAMM</name>
<keyword evidence="5" id="KW-0349">Heme</keyword>
<evidence type="ECO:0000256" key="6">
    <source>
        <dbReference type="ARBA" id="ARBA00022692"/>
    </source>
</evidence>
<keyword evidence="7" id="KW-0479">Metal-binding</keyword>
<dbReference type="InterPro" id="IPR052168">
    <property type="entry name" value="Cytochrome_b561_oxidase"/>
</dbReference>
<organism evidence="15 16">
    <name type="scientific">Leucothrix arctica</name>
    <dbReference type="NCBI Taxonomy" id="1481894"/>
    <lineage>
        <taxon>Bacteria</taxon>
        <taxon>Pseudomonadati</taxon>
        <taxon>Pseudomonadota</taxon>
        <taxon>Gammaproteobacteria</taxon>
        <taxon>Thiotrichales</taxon>
        <taxon>Thiotrichaceae</taxon>
        <taxon>Leucothrix</taxon>
    </lineage>
</organism>
<evidence type="ECO:0000256" key="10">
    <source>
        <dbReference type="ARBA" id="ARBA00023004"/>
    </source>
</evidence>
<keyword evidence="10" id="KW-0408">Iron</keyword>
<evidence type="ECO:0000256" key="2">
    <source>
        <dbReference type="ARBA" id="ARBA00004651"/>
    </source>
</evidence>
<dbReference type="Proteomes" id="UP000245506">
    <property type="component" value="Unassembled WGS sequence"/>
</dbReference>
<dbReference type="Pfam" id="PF01292">
    <property type="entry name" value="Ni_hydr_CYTB"/>
    <property type="match status" value="1"/>
</dbReference>
<keyword evidence="11 13" id="KW-0472">Membrane</keyword>
<evidence type="ECO:0000256" key="4">
    <source>
        <dbReference type="ARBA" id="ARBA00022475"/>
    </source>
</evidence>
<evidence type="ECO:0000256" key="3">
    <source>
        <dbReference type="ARBA" id="ARBA00022448"/>
    </source>
</evidence>
<evidence type="ECO:0000256" key="5">
    <source>
        <dbReference type="ARBA" id="ARBA00022617"/>
    </source>
</evidence>
<comment type="caution">
    <text evidence="15">The sequence shown here is derived from an EMBL/GenBank/DDBJ whole genome shotgun (WGS) entry which is preliminary data.</text>
</comment>
<dbReference type="OrthoDB" id="8589936at2"/>
<evidence type="ECO:0000256" key="1">
    <source>
        <dbReference type="ARBA" id="ARBA00001970"/>
    </source>
</evidence>
<dbReference type="GO" id="GO:0046872">
    <property type="term" value="F:metal ion binding"/>
    <property type="evidence" value="ECO:0007669"/>
    <property type="project" value="UniProtKB-KW"/>
</dbReference>
<feature type="transmembrane region" description="Helical" evidence="13">
    <location>
        <begin position="143"/>
        <end position="163"/>
    </location>
</feature>
<evidence type="ECO:0000256" key="11">
    <source>
        <dbReference type="ARBA" id="ARBA00023136"/>
    </source>
</evidence>
<comment type="subcellular location">
    <subcellularLocation>
        <location evidence="2">Cell membrane</location>
        <topology evidence="2">Multi-pass membrane protein</topology>
    </subcellularLocation>
</comment>
<keyword evidence="6 13" id="KW-0812">Transmembrane</keyword>
<dbReference type="PANTHER" id="PTHR30529">
    <property type="entry name" value="CYTOCHROME B561"/>
    <property type="match status" value="1"/>
</dbReference>
<feature type="transmembrane region" description="Helical" evidence="13">
    <location>
        <begin position="7"/>
        <end position="29"/>
    </location>
</feature>
<feature type="transmembrane region" description="Helical" evidence="13">
    <location>
        <begin position="49"/>
        <end position="68"/>
    </location>
</feature>
<keyword evidence="4" id="KW-1003">Cell membrane</keyword>
<keyword evidence="8" id="KW-0249">Electron transport</keyword>
<dbReference type="InterPro" id="IPR016174">
    <property type="entry name" value="Di-haem_cyt_TM"/>
</dbReference>